<dbReference type="EMBL" id="CP012600">
    <property type="protein sequence ID" value="ALC83248.1"/>
    <property type="molecule type" value="Genomic_DNA"/>
</dbReference>
<organism evidence="9 10">
    <name type="scientific">Bacillus gobiensis</name>
    <dbReference type="NCBI Taxonomy" id="1441095"/>
    <lineage>
        <taxon>Bacteria</taxon>
        <taxon>Bacillati</taxon>
        <taxon>Bacillota</taxon>
        <taxon>Bacilli</taxon>
        <taxon>Bacillales</taxon>
        <taxon>Bacillaceae</taxon>
        <taxon>Bacillus</taxon>
    </lineage>
</organism>
<evidence type="ECO:0000256" key="1">
    <source>
        <dbReference type="ARBA" id="ARBA00012417"/>
    </source>
</evidence>
<dbReference type="NCBIfam" id="TIGR00678">
    <property type="entry name" value="holB"/>
    <property type="match status" value="1"/>
</dbReference>
<dbReference type="PANTHER" id="PTHR11669:SF8">
    <property type="entry name" value="DNA POLYMERASE III SUBUNIT DELTA"/>
    <property type="match status" value="1"/>
</dbReference>
<keyword evidence="6" id="KW-0239">DNA-directed DNA polymerase</keyword>
<dbReference type="PANTHER" id="PTHR11669">
    <property type="entry name" value="REPLICATION FACTOR C / DNA POLYMERASE III GAMMA-TAU SUBUNIT"/>
    <property type="match status" value="1"/>
</dbReference>
<dbReference type="FunFam" id="3.40.50.300:FF:001255">
    <property type="entry name" value="DNA polymerase III subunit delta"/>
    <property type="match status" value="1"/>
</dbReference>
<dbReference type="RefSeq" id="WP_053605088.1">
    <property type="nucleotide sequence ID" value="NZ_CP012600.1"/>
</dbReference>
<evidence type="ECO:0000313" key="10">
    <source>
        <dbReference type="Proteomes" id="UP000067625"/>
    </source>
</evidence>
<dbReference type="EC" id="2.7.7.7" evidence="1"/>
<proteinExistence type="predicted"/>
<dbReference type="Pfam" id="PF13177">
    <property type="entry name" value="DNA_pol3_delta2"/>
    <property type="match status" value="1"/>
</dbReference>
<dbReference type="GO" id="GO:0003887">
    <property type="term" value="F:DNA-directed DNA polymerase activity"/>
    <property type="evidence" value="ECO:0007669"/>
    <property type="project" value="UniProtKB-KW"/>
</dbReference>
<dbReference type="InterPro" id="IPR015199">
    <property type="entry name" value="DNA_pol_III_delta_C"/>
</dbReference>
<name>A0A0M4FTA2_9BACI</name>
<evidence type="ECO:0000256" key="2">
    <source>
        <dbReference type="ARBA" id="ARBA00014363"/>
    </source>
</evidence>
<dbReference type="Pfam" id="PF09115">
    <property type="entry name" value="DNApol3-delta_C"/>
    <property type="match status" value="1"/>
</dbReference>
<sequence>MGRSWTEMEGHQPAVMKLFSNSIKKERLAHAYLFEGGRGTGKSDAAYLLAKSFFCLESGVEPCETCRNCKRIESGNHPDVFVIRPDGQSIKKGQIQALQEEFKKTGVESKKKLYIIFHADQMTANAANSLLKFLEEPNPGTMAVIVTEQPQKLLNTIISRCQMLTFRPLAPSSIEKDLIKEGVSAHLAALLSNLTGNVAEALELSRNEEFAEARSIVIKLYEVLTHRRGHAFFYIHDKWMPFFKEKDQQELGLDLLLFIYRDVLSIQVGNNGQVLYQDLMDNIESHALQSTQAVVMNQIHAVLEAKKRLRSNVNAQVLMEQLVLTLQEG</sequence>
<evidence type="ECO:0000256" key="5">
    <source>
        <dbReference type="ARBA" id="ARBA00022705"/>
    </source>
</evidence>
<protein>
    <recommendedName>
        <fullName evidence="2">DNA polymerase III subunit delta'</fullName>
        <ecNumber evidence="1">2.7.7.7</ecNumber>
    </recommendedName>
</protein>
<dbReference type="Gene3D" id="3.40.50.300">
    <property type="entry name" value="P-loop containing nucleotide triphosphate hydrolases"/>
    <property type="match status" value="1"/>
</dbReference>
<dbReference type="AlphaFoldDB" id="A0A0M4FTA2"/>
<dbReference type="GO" id="GO:0009360">
    <property type="term" value="C:DNA polymerase III complex"/>
    <property type="evidence" value="ECO:0007669"/>
    <property type="project" value="InterPro"/>
</dbReference>
<dbReference type="GO" id="GO:0008408">
    <property type="term" value="F:3'-5' exonuclease activity"/>
    <property type="evidence" value="ECO:0007669"/>
    <property type="project" value="InterPro"/>
</dbReference>
<dbReference type="InterPro" id="IPR027417">
    <property type="entry name" value="P-loop_NTPase"/>
</dbReference>
<comment type="catalytic activity">
    <reaction evidence="7">
        <text>DNA(n) + a 2'-deoxyribonucleoside 5'-triphosphate = DNA(n+1) + diphosphate</text>
        <dbReference type="Rhea" id="RHEA:22508"/>
        <dbReference type="Rhea" id="RHEA-COMP:17339"/>
        <dbReference type="Rhea" id="RHEA-COMP:17340"/>
        <dbReference type="ChEBI" id="CHEBI:33019"/>
        <dbReference type="ChEBI" id="CHEBI:61560"/>
        <dbReference type="ChEBI" id="CHEBI:173112"/>
        <dbReference type="EC" id="2.7.7.7"/>
    </reaction>
</comment>
<evidence type="ECO:0000313" key="9">
    <source>
        <dbReference type="EMBL" id="ALC83248.1"/>
    </source>
</evidence>
<evidence type="ECO:0000256" key="4">
    <source>
        <dbReference type="ARBA" id="ARBA00022695"/>
    </source>
</evidence>
<evidence type="ECO:0000256" key="7">
    <source>
        <dbReference type="ARBA" id="ARBA00049244"/>
    </source>
</evidence>
<keyword evidence="3 9" id="KW-0808">Transferase</keyword>
<keyword evidence="5" id="KW-0235">DNA replication</keyword>
<reference evidence="10" key="1">
    <citation type="submission" date="2015-08" db="EMBL/GenBank/DDBJ databases">
        <title>Genome sequencing project for genomic taxonomy and phylogenomics of Bacillus-like bacteria.</title>
        <authorList>
            <person name="Liu B."/>
            <person name="Wang J."/>
            <person name="Zhu Y."/>
            <person name="Liu G."/>
            <person name="Chen Q."/>
            <person name="Chen Z."/>
            <person name="Lan J."/>
            <person name="Che J."/>
            <person name="Ge C."/>
            <person name="Shi H."/>
            <person name="Pan Z."/>
            <person name="Liu X."/>
        </authorList>
    </citation>
    <scope>NUCLEOTIDE SEQUENCE [LARGE SCALE GENOMIC DNA]</scope>
    <source>
        <strain evidence="10">FJAT-4402</strain>
    </source>
</reference>
<gene>
    <name evidence="9" type="ORF">AM592_18070</name>
</gene>
<dbReference type="OrthoDB" id="9810148at2"/>
<dbReference type="InterPro" id="IPR050238">
    <property type="entry name" value="DNA_Rep/Repair_Clamp_Loader"/>
</dbReference>
<dbReference type="Proteomes" id="UP000067625">
    <property type="component" value="Chromosome"/>
</dbReference>
<evidence type="ECO:0000256" key="3">
    <source>
        <dbReference type="ARBA" id="ARBA00022679"/>
    </source>
</evidence>
<dbReference type="InterPro" id="IPR004622">
    <property type="entry name" value="DNA_pol_HolB"/>
</dbReference>
<evidence type="ECO:0000256" key="6">
    <source>
        <dbReference type="ARBA" id="ARBA00022932"/>
    </source>
</evidence>
<evidence type="ECO:0000259" key="8">
    <source>
        <dbReference type="Pfam" id="PF09115"/>
    </source>
</evidence>
<dbReference type="NCBIfam" id="NF005972">
    <property type="entry name" value="PRK08058.1"/>
    <property type="match status" value="1"/>
</dbReference>
<keyword evidence="4 9" id="KW-0548">Nucleotidyltransferase</keyword>
<keyword evidence="10" id="KW-1185">Reference proteome</keyword>
<dbReference type="SUPFAM" id="SSF52540">
    <property type="entry name" value="P-loop containing nucleoside triphosphate hydrolases"/>
    <property type="match status" value="1"/>
</dbReference>
<accession>A0A0M4FTA2</accession>
<reference evidence="9 10" key="2">
    <citation type="journal article" date="2016" name="Int. J. Syst. Evol. Microbiol.">
        <title>Bacillus gobiensis sp. nov., isolated from a soil sample.</title>
        <authorList>
            <person name="Liu B."/>
            <person name="Liu G.H."/>
            <person name="Cetin S."/>
            <person name="Schumann P."/>
            <person name="Pan Z.Z."/>
            <person name="Chen Q.Q."/>
        </authorList>
    </citation>
    <scope>NUCLEOTIDE SEQUENCE [LARGE SCALE GENOMIC DNA]</scope>
    <source>
        <strain evidence="9 10">FJAT-4402</strain>
    </source>
</reference>
<dbReference type="GO" id="GO:0006261">
    <property type="term" value="P:DNA-templated DNA replication"/>
    <property type="evidence" value="ECO:0007669"/>
    <property type="project" value="TreeGrafter"/>
</dbReference>
<dbReference type="STRING" id="1441095.AM592_18070"/>
<dbReference type="PATRIC" id="fig|1441095.3.peg.4000"/>
<dbReference type="GO" id="GO:0003677">
    <property type="term" value="F:DNA binding"/>
    <property type="evidence" value="ECO:0007669"/>
    <property type="project" value="InterPro"/>
</dbReference>
<feature type="domain" description="DNA polymerase III delta subunit C-terminal" evidence="8">
    <location>
        <begin position="240"/>
        <end position="327"/>
    </location>
</feature>